<name>A0A154BQB4_ANASB</name>
<evidence type="ECO:0000313" key="3">
    <source>
        <dbReference type="Proteomes" id="UP000076268"/>
    </source>
</evidence>
<dbReference type="EMBL" id="LSGP01000017">
    <property type="protein sequence ID" value="KYZ76045.1"/>
    <property type="molecule type" value="Genomic_DNA"/>
</dbReference>
<dbReference type="Pfam" id="PF08281">
    <property type="entry name" value="Sigma70_r4_2"/>
    <property type="match status" value="1"/>
</dbReference>
<dbReference type="GO" id="GO:0016987">
    <property type="term" value="F:sigma factor activity"/>
    <property type="evidence" value="ECO:0007669"/>
    <property type="project" value="InterPro"/>
</dbReference>
<organism evidence="2 3">
    <name type="scientific">Anaerosporomusa subterranea</name>
    <dbReference type="NCBI Taxonomy" id="1794912"/>
    <lineage>
        <taxon>Bacteria</taxon>
        <taxon>Bacillati</taxon>
        <taxon>Bacillota</taxon>
        <taxon>Negativicutes</taxon>
        <taxon>Acetonemataceae</taxon>
        <taxon>Anaerosporomusa</taxon>
    </lineage>
</organism>
<dbReference type="GO" id="GO:0006352">
    <property type="term" value="P:DNA-templated transcription initiation"/>
    <property type="evidence" value="ECO:0007669"/>
    <property type="project" value="InterPro"/>
</dbReference>
<dbReference type="NCBIfam" id="TIGR02937">
    <property type="entry name" value="sigma70-ECF"/>
    <property type="match status" value="1"/>
</dbReference>
<proteinExistence type="predicted"/>
<dbReference type="RefSeq" id="WP_066240808.1">
    <property type="nucleotide sequence ID" value="NZ_LSGP01000017.1"/>
</dbReference>
<dbReference type="SUPFAM" id="SSF88946">
    <property type="entry name" value="Sigma2 domain of RNA polymerase sigma factors"/>
    <property type="match status" value="1"/>
</dbReference>
<dbReference type="GO" id="GO:0003677">
    <property type="term" value="F:DNA binding"/>
    <property type="evidence" value="ECO:0007669"/>
    <property type="project" value="InterPro"/>
</dbReference>
<dbReference type="AlphaFoldDB" id="A0A154BQB4"/>
<protein>
    <recommendedName>
        <fullName evidence="1">RNA polymerase sigma factor 70 region 4 type 2 domain-containing protein</fullName>
    </recommendedName>
</protein>
<reference evidence="2 3" key="1">
    <citation type="submission" date="2016-02" db="EMBL/GenBank/DDBJ databases">
        <title>Anaerosporomusa subterraneum gen. nov., sp. nov., a spore-forming obligate anaerobe isolated from saprolite.</title>
        <authorList>
            <person name="Choi J.K."/>
            <person name="Shah M."/>
            <person name="Yee N."/>
        </authorList>
    </citation>
    <scope>NUCLEOTIDE SEQUENCE [LARGE SCALE GENOMIC DNA]</scope>
    <source>
        <strain evidence="2 3">RU4</strain>
    </source>
</reference>
<dbReference type="Gene3D" id="1.10.10.10">
    <property type="entry name" value="Winged helix-like DNA-binding domain superfamily/Winged helix DNA-binding domain"/>
    <property type="match status" value="1"/>
</dbReference>
<evidence type="ECO:0000313" key="2">
    <source>
        <dbReference type="EMBL" id="KYZ76045.1"/>
    </source>
</evidence>
<dbReference type="SUPFAM" id="SSF88659">
    <property type="entry name" value="Sigma3 and sigma4 domains of RNA polymerase sigma factors"/>
    <property type="match status" value="1"/>
</dbReference>
<accession>A0A154BQB4</accession>
<evidence type="ECO:0000259" key="1">
    <source>
        <dbReference type="Pfam" id="PF08281"/>
    </source>
</evidence>
<gene>
    <name evidence="2" type="ORF">AXX12_06270</name>
</gene>
<keyword evidence="3" id="KW-1185">Reference proteome</keyword>
<sequence>MDGGNVLRYCFDNQGNLDNHKFNQLAAKLNGKITACIRKYYLPGGDRDDLYQWGLLGLYKAVLYYDENDRYTFDFIASRNIQNMIKSAVTMSNRQKNKLVNEAESLYAKPIHMQENSVELIDRLVINNDAYDPQRILIDREFTETLFHYIKYYLSEYERRSVLLYMRGYKQQDIAEELNINTKVVDNAIQRAKKKIYQHVVQQNENYTIGMLS</sequence>
<dbReference type="InterPro" id="IPR014284">
    <property type="entry name" value="RNA_pol_sigma-70_dom"/>
</dbReference>
<dbReference type="OrthoDB" id="9783788at2"/>
<dbReference type="InterPro" id="IPR013249">
    <property type="entry name" value="RNA_pol_sigma70_r4_t2"/>
</dbReference>
<dbReference type="STRING" id="1794912.AXX12_06270"/>
<dbReference type="InterPro" id="IPR013324">
    <property type="entry name" value="RNA_pol_sigma_r3/r4-like"/>
</dbReference>
<dbReference type="Proteomes" id="UP000076268">
    <property type="component" value="Unassembled WGS sequence"/>
</dbReference>
<feature type="domain" description="RNA polymerase sigma factor 70 region 4 type 2" evidence="1">
    <location>
        <begin position="154"/>
        <end position="196"/>
    </location>
</feature>
<comment type="caution">
    <text evidence="2">The sequence shown here is derived from an EMBL/GenBank/DDBJ whole genome shotgun (WGS) entry which is preliminary data.</text>
</comment>
<dbReference type="InterPro" id="IPR013325">
    <property type="entry name" value="RNA_pol_sigma_r2"/>
</dbReference>
<dbReference type="Gene3D" id="1.10.1740.10">
    <property type="match status" value="1"/>
</dbReference>
<dbReference type="InterPro" id="IPR036388">
    <property type="entry name" value="WH-like_DNA-bd_sf"/>
</dbReference>